<evidence type="ECO:0000313" key="2">
    <source>
        <dbReference type="EMBL" id="MDR6532342.1"/>
    </source>
</evidence>
<dbReference type="InterPro" id="IPR027417">
    <property type="entry name" value="P-loop_NTPase"/>
</dbReference>
<gene>
    <name evidence="2" type="ORF">J2800_003098</name>
</gene>
<dbReference type="Gene3D" id="3.40.50.300">
    <property type="entry name" value="P-loop containing nucleotide triphosphate hydrolases"/>
    <property type="match status" value="1"/>
</dbReference>
<evidence type="ECO:0000259" key="1">
    <source>
        <dbReference type="Pfam" id="PF00685"/>
    </source>
</evidence>
<name>A0ABU1N232_9CAUL</name>
<sequence length="202" mass="22605">MFGLKSYSKYEAKASRSPKGMADHLVSAIGAVSYDGDYPEFYASAQADPGVTVVKTHDQPEDGGKAIYVVRNGLVATDSYRHYRIQIDEQHAPWPEIVNGGTPFNNWSLHLDAWNPLERPDTLLLTYEALVREPTAAHARIAEFLDVEPVAAWIDPWASMNAARPDFFRRGQAGVPDTLTGEEIEIFMARHGEWMRRLGYAP</sequence>
<comment type="caution">
    <text evidence="2">The sequence shown here is derived from an EMBL/GenBank/DDBJ whole genome shotgun (WGS) entry which is preliminary data.</text>
</comment>
<reference evidence="2 3" key="1">
    <citation type="submission" date="2023-07" db="EMBL/GenBank/DDBJ databases">
        <title>Sorghum-associated microbial communities from plants grown in Nebraska, USA.</title>
        <authorList>
            <person name="Schachtman D."/>
        </authorList>
    </citation>
    <scope>NUCLEOTIDE SEQUENCE [LARGE SCALE GENOMIC DNA]</scope>
    <source>
        <strain evidence="2 3">DS2154</strain>
    </source>
</reference>
<keyword evidence="3" id="KW-1185">Reference proteome</keyword>
<dbReference type="EMBL" id="JAVDRL010000008">
    <property type="protein sequence ID" value="MDR6532342.1"/>
    <property type="molecule type" value="Genomic_DNA"/>
</dbReference>
<feature type="domain" description="Sulfotransferase" evidence="1">
    <location>
        <begin position="64"/>
        <end position="148"/>
    </location>
</feature>
<evidence type="ECO:0000313" key="3">
    <source>
        <dbReference type="Proteomes" id="UP001262754"/>
    </source>
</evidence>
<dbReference type="Pfam" id="PF00685">
    <property type="entry name" value="Sulfotransfer_1"/>
    <property type="match status" value="1"/>
</dbReference>
<dbReference type="InterPro" id="IPR000863">
    <property type="entry name" value="Sulfotransferase_dom"/>
</dbReference>
<protein>
    <recommendedName>
        <fullName evidence="1">Sulfotransferase domain-containing protein</fullName>
    </recommendedName>
</protein>
<dbReference type="SUPFAM" id="SSF52540">
    <property type="entry name" value="P-loop containing nucleoside triphosphate hydrolases"/>
    <property type="match status" value="1"/>
</dbReference>
<organism evidence="2 3">
    <name type="scientific">Caulobacter rhizosphaerae</name>
    <dbReference type="NCBI Taxonomy" id="2010972"/>
    <lineage>
        <taxon>Bacteria</taxon>
        <taxon>Pseudomonadati</taxon>
        <taxon>Pseudomonadota</taxon>
        <taxon>Alphaproteobacteria</taxon>
        <taxon>Caulobacterales</taxon>
        <taxon>Caulobacteraceae</taxon>
        <taxon>Caulobacter</taxon>
    </lineage>
</organism>
<accession>A0ABU1N232</accession>
<proteinExistence type="predicted"/>
<dbReference type="Proteomes" id="UP001262754">
    <property type="component" value="Unassembled WGS sequence"/>
</dbReference>